<feature type="transmembrane region" description="Helical" evidence="2">
    <location>
        <begin position="446"/>
        <end position="467"/>
    </location>
</feature>
<name>A0ABR0WTN2_REHGL</name>
<dbReference type="PANTHER" id="PTHR35490:SF2">
    <property type="entry name" value="BACTERIOPHAGE N4 ADSORPTION B PROTEIN"/>
    <property type="match status" value="1"/>
</dbReference>
<feature type="region of interest" description="Disordered" evidence="1">
    <location>
        <begin position="15"/>
        <end position="89"/>
    </location>
</feature>
<evidence type="ECO:0000313" key="3">
    <source>
        <dbReference type="EMBL" id="KAK6150651.1"/>
    </source>
</evidence>
<feature type="compositionally biased region" description="Polar residues" evidence="1">
    <location>
        <begin position="471"/>
        <end position="480"/>
    </location>
</feature>
<keyword evidence="2" id="KW-0812">Transmembrane</keyword>
<keyword evidence="2" id="KW-1133">Transmembrane helix</keyword>
<sequence length="490" mass="54780">MPTFTAIAFDRLIEPGAAKSMVPVRNSPHPKLERRHSSPNSRQDRGVDAPSSKLERGVSVPPNPKLERGVNIIPSNSKIDRRNGASTTATSVVDRKHHWTQISPALYATPESTPLPDSPSSFPPSPYIINHKRRGPRLLKSFSEDDVATWKQATDEIKVDENGNTDEKDVASVYKDDSCVPMKVQDTTMDDNIKPFGTGDAEEKHLNGAYNDEHESSDMEDGPAVGQNGVMKSVAFNLQQDGEVDEFVDPQDSMSVKSIGESEGNGGAERSLNSTTPLAEFYDAWEELSSENGPHLPMPDIESELREMRLSLLMEIEKRKQAEESLYNIRNQWRMIRENLSLVGLTLPVDPTTLPEGEQPADLAAEVCQQVYLARFVSNSIGRGIAKAEVEMEMEAQIKLKNFEIARLCDRLHYYEAVNQEMSQRNQEVVETARRLRQRRKRRHKWVWGSIATAVTLGSAVLAYSYFHSGKGSSSQSRAHTPTVDRHTNK</sequence>
<proteinExistence type="predicted"/>
<feature type="region of interest" description="Disordered" evidence="1">
    <location>
        <begin position="469"/>
        <end position="490"/>
    </location>
</feature>
<evidence type="ECO:0000256" key="1">
    <source>
        <dbReference type="SAM" id="MobiDB-lite"/>
    </source>
</evidence>
<accession>A0ABR0WTN2</accession>
<keyword evidence="2" id="KW-0472">Membrane</keyword>
<evidence type="ECO:0000256" key="2">
    <source>
        <dbReference type="SAM" id="Phobius"/>
    </source>
</evidence>
<comment type="caution">
    <text evidence="3">The sequence shown here is derived from an EMBL/GenBank/DDBJ whole genome shotgun (WGS) entry which is preliminary data.</text>
</comment>
<evidence type="ECO:0000313" key="4">
    <source>
        <dbReference type="Proteomes" id="UP001318860"/>
    </source>
</evidence>
<reference evidence="3 4" key="1">
    <citation type="journal article" date="2021" name="Comput. Struct. Biotechnol. J.">
        <title>De novo genome assembly of the potent medicinal plant Rehmannia glutinosa using nanopore technology.</title>
        <authorList>
            <person name="Ma L."/>
            <person name="Dong C."/>
            <person name="Song C."/>
            <person name="Wang X."/>
            <person name="Zheng X."/>
            <person name="Niu Y."/>
            <person name="Chen S."/>
            <person name="Feng W."/>
        </authorList>
    </citation>
    <scope>NUCLEOTIDE SEQUENCE [LARGE SCALE GENOMIC DNA]</scope>
    <source>
        <strain evidence="3">DH-2019</strain>
    </source>
</reference>
<organism evidence="3 4">
    <name type="scientific">Rehmannia glutinosa</name>
    <name type="common">Chinese foxglove</name>
    <dbReference type="NCBI Taxonomy" id="99300"/>
    <lineage>
        <taxon>Eukaryota</taxon>
        <taxon>Viridiplantae</taxon>
        <taxon>Streptophyta</taxon>
        <taxon>Embryophyta</taxon>
        <taxon>Tracheophyta</taxon>
        <taxon>Spermatophyta</taxon>
        <taxon>Magnoliopsida</taxon>
        <taxon>eudicotyledons</taxon>
        <taxon>Gunneridae</taxon>
        <taxon>Pentapetalae</taxon>
        <taxon>asterids</taxon>
        <taxon>lamiids</taxon>
        <taxon>Lamiales</taxon>
        <taxon>Orobanchaceae</taxon>
        <taxon>Rehmannieae</taxon>
        <taxon>Rehmannia</taxon>
    </lineage>
</organism>
<gene>
    <name evidence="3" type="ORF">DH2020_015583</name>
</gene>
<dbReference type="EMBL" id="JABTTQ020000008">
    <property type="protein sequence ID" value="KAK6150651.1"/>
    <property type="molecule type" value="Genomic_DNA"/>
</dbReference>
<dbReference type="Proteomes" id="UP001318860">
    <property type="component" value="Unassembled WGS sequence"/>
</dbReference>
<protein>
    <submittedName>
        <fullName evidence="3">Uncharacterized protein</fullName>
    </submittedName>
</protein>
<keyword evidence="4" id="KW-1185">Reference proteome</keyword>
<dbReference type="PANTHER" id="PTHR35490">
    <property type="entry name" value="BACTERIOPHAGE N4 ADSORPTION B PROTEIN"/>
    <property type="match status" value="1"/>
</dbReference>